<evidence type="ECO:0000256" key="10">
    <source>
        <dbReference type="RuleBase" id="RU365087"/>
    </source>
</evidence>
<dbReference type="GO" id="GO:0043952">
    <property type="term" value="P:protein transport by the Sec complex"/>
    <property type="evidence" value="ECO:0007669"/>
    <property type="project" value="TreeGrafter"/>
</dbReference>
<sequence length="70" mass="7084">MVLEVLVSIALIAVVLMQSGKSSGLSGSFGGGGETFFGGKSNDLDAMLAKVTIVLGILFGVLTLLIARIS</sequence>
<evidence type="ECO:0000256" key="1">
    <source>
        <dbReference type="ARBA" id="ARBA00004651"/>
    </source>
</evidence>
<dbReference type="NCBIfam" id="TIGR00810">
    <property type="entry name" value="secG"/>
    <property type="match status" value="1"/>
</dbReference>
<evidence type="ECO:0000313" key="11">
    <source>
        <dbReference type="EMBL" id="HIU64121.1"/>
    </source>
</evidence>
<evidence type="ECO:0000256" key="7">
    <source>
        <dbReference type="ARBA" id="ARBA00022989"/>
    </source>
</evidence>
<keyword evidence="8 10" id="KW-0811">Translocation</keyword>
<protein>
    <recommendedName>
        <fullName evidence="10">Protein-export membrane protein SecG</fullName>
    </recommendedName>
</protein>
<keyword evidence="4 10" id="KW-1003">Cell membrane</keyword>
<dbReference type="InterPro" id="IPR004692">
    <property type="entry name" value="SecG"/>
</dbReference>
<evidence type="ECO:0000256" key="4">
    <source>
        <dbReference type="ARBA" id="ARBA00022475"/>
    </source>
</evidence>
<dbReference type="GO" id="GO:0005886">
    <property type="term" value="C:plasma membrane"/>
    <property type="evidence" value="ECO:0007669"/>
    <property type="project" value="UniProtKB-SubCell"/>
</dbReference>
<dbReference type="Pfam" id="PF03840">
    <property type="entry name" value="SecG"/>
    <property type="match status" value="1"/>
</dbReference>
<accession>A0A9D1MPJ6</accession>
<evidence type="ECO:0000256" key="9">
    <source>
        <dbReference type="ARBA" id="ARBA00023136"/>
    </source>
</evidence>
<name>A0A9D1MPJ6_9FIRM</name>
<dbReference type="PANTHER" id="PTHR34182">
    <property type="entry name" value="PROTEIN-EXPORT MEMBRANE PROTEIN SECG"/>
    <property type="match status" value="1"/>
</dbReference>
<comment type="caution">
    <text evidence="10">Lacks conserved residue(s) required for the propagation of feature annotation.</text>
</comment>
<dbReference type="GO" id="GO:0065002">
    <property type="term" value="P:intracellular protein transmembrane transport"/>
    <property type="evidence" value="ECO:0007669"/>
    <property type="project" value="TreeGrafter"/>
</dbReference>
<gene>
    <name evidence="11" type="primary">secG</name>
    <name evidence="11" type="ORF">IAB06_03645</name>
</gene>
<evidence type="ECO:0000256" key="2">
    <source>
        <dbReference type="ARBA" id="ARBA00008445"/>
    </source>
</evidence>
<keyword evidence="9 10" id="KW-0472">Membrane</keyword>
<dbReference type="Proteomes" id="UP000824099">
    <property type="component" value="Unassembled WGS sequence"/>
</dbReference>
<dbReference type="GO" id="GO:0009306">
    <property type="term" value="P:protein secretion"/>
    <property type="evidence" value="ECO:0007669"/>
    <property type="project" value="UniProtKB-UniRule"/>
</dbReference>
<comment type="function">
    <text evidence="10">Involved in protein export. Participates in an early event of protein translocation.</text>
</comment>
<organism evidence="11 12">
    <name type="scientific">Candidatus Avacidaminococcus intestinavium</name>
    <dbReference type="NCBI Taxonomy" id="2840684"/>
    <lineage>
        <taxon>Bacteria</taxon>
        <taxon>Bacillati</taxon>
        <taxon>Bacillota</taxon>
        <taxon>Negativicutes</taxon>
        <taxon>Acidaminococcales</taxon>
        <taxon>Acidaminococcaceae</taxon>
        <taxon>Acidaminococcaceae incertae sedis</taxon>
        <taxon>Candidatus Avacidaminococcus</taxon>
    </lineage>
</organism>
<comment type="subcellular location">
    <subcellularLocation>
        <location evidence="1 10">Cell membrane</location>
        <topology evidence="1 10">Multi-pass membrane protein</topology>
    </subcellularLocation>
</comment>
<keyword evidence="5 10" id="KW-0812">Transmembrane</keyword>
<dbReference type="EMBL" id="DVNI01000054">
    <property type="protein sequence ID" value="HIU64121.1"/>
    <property type="molecule type" value="Genomic_DNA"/>
</dbReference>
<evidence type="ECO:0000256" key="6">
    <source>
        <dbReference type="ARBA" id="ARBA00022927"/>
    </source>
</evidence>
<dbReference type="AlphaFoldDB" id="A0A9D1MPJ6"/>
<comment type="caution">
    <text evidence="11">The sequence shown here is derived from an EMBL/GenBank/DDBJ whole genome shotgun (WGS) entry which is preliminary data.</text>
</comment>
<evidence type="ECO:0000256" key="5">
    <source>
        <dbReference type="ARBA" id="ARBA00022692"/>
    </source>
</evidence>
<keyword evidence="3 10" id="KW-0813">Transport</keyword>
<keyword evidence="7 10" id="KW-1133">Transmembrane helix</keyword>
<evidence type="ECO:0000256" key="3">
    <source>
        <dbReference type="ARBA" id="ARBA00022448"/>
    </source>
</evidence>
<dbReference type="PANTHER" id="PTHR34182:SF1">
    <property type="entry name" value="PROTEIN-EXPORT MEMBRANE PROTEIN SECG"/>
    <property type="match status" value="1"/>
</dbReference>
<reference evidence="11" key="1">
    <citation type="submission" date="2020-10" db="EMBL/GenBank/DDBJ databases">
        <authorList>
            <person name="Gilroy R."/>
        </authorList>
    </citation>
    <scope>NUCLEOTIDE SEQUENCE</scope>
    <source>
        <strain evidence="11">CHK160-1198</strain>
    </source>
</reference>
<dbReference type="PRINTS" id="PR01651">
    <property type="entry name" value="SECGEXPORT"/>
</dbReference>
<evidence type="ECO:0000256" key="8">
    <source>
        <dbReference type="ARBA" id="ARBA00023010"/>
    </source>
</evidence>
<keyword evidence="6 10" id="KW-0653">Protein transport</keyword>
<dbReference type="GO" id="GO:0015450">
    <property type="term" value="F:protein-transporting ATPase activity"/>
    <property type="evidence" value="ECO:0007669"/>
    <property type="project" value="UniProtKB-UniRule"/>
</dbReference>
<evidence type="ECO:0000313" key="12">
    <source>
        <dbReference type="Proteomes" id="UP000824099"/>
    </source>
</evidence>
<comment type="similarity">
    <text evidence="2 10">Belongs to the SecG family.</text>
</comment>
<reference evidence="11" key="2">
    <citation type="journal article" date="2021" name="PeerJ">
        <title>Extensive microbial diversity within the chicken gut microbiome revealed by metagenomics and culture.</title>
        <authorList>
            <person name="Gilroy R."/>
            <person name="Ravi A."/>
            <person name="Getino M."/>
            <person name="Pursley I."/>
            <person name="Horton D.L."/>
            <person name="Alikhan N.F."/>
            <person name="Baker D."/>
            <person name="Gharbi K."/>
            <person name="Hall N."/>
            <person name="Watson M."/>
            <person name="Adriaenssens E.M."/>
            <person name="Foster-Nyarko E."/>
            <person name="Jarju S."/>
            <person name="Secka A."/>
            <person name="Antonio M."/>
            <person name="Oren A."/>
            <person name="Chaudhuri R.R."/>
            <person name="La Ragione R."/>
            <person name="Hildebrand F."/>
            <person name="Pallen M.J."/>
        </authorList>
    </citation>
    <scope>NUCLEOTIDE SEQUENCE</scope>
    <source>
        <strain evidence="11">CHK160-1198</strain>
    </source>
</reference>
<feature type="transmembrane region" description="Helical" evidence="10">
    <location>
        <begin position="48"/>
        <end position="67"/>
    </location>
</feature>
<proteinExistence type="inferred from homology"/>